<name>A0ACB8C0W8_9AGAM</name>
<evidence type="ECO:0000313" key="1">
    <source>
        <dbReference type="EMBL" id="KAH7931160.1"/>
    </source>
</evidence>
<evidence type="ECO:0000313" key="2">
    <source>
        <dbReference type="Proteomes" id="UP000790709"/>
    </source>
</evidence>
<dbReference type="EMBL" id="MU266327">
    <property type="protein sequence ID" value="KAH7931160.1"/>
    <property type="molecule type" value="Genomic_DNA"/>
</dbReference>
<organism evidence="1 2">
    <name type="scientific">Leucogyrophana mollusca</name>
    <dbReference type="NCBI Taxonomy" id="85980"/>
    <lineage>
        <taxon>Eukaryota</taxon>
        <taxon>Fungi</taxon>
        <taxon>Dikarya</taxon>
        <taxon>Basidiomycota</taxon>
        <taxon>Agaricomycotina</taxon>
        <taxon>Agaricomycetes</taxon>
        <taxon>Agaricomycetidae</taxon>
        <taxon>Boletales</taxon>
        <taxon>Boletales incertae sedis</taxon>
        <taxon>Leucogyrophana</taxon>
    </lineage>
</organism>
<keyword evidence="2" id="KW-1185">Reference proteome</keyword>
<proteinExistence type="predicted"/>
<reference evidence="1" key="1">
    <citation type="journal article" date="2021" name="New Phytol.">
        <title>Evolutionary innovations through gain and loss of genes in the ectomycorrhizal Boletales.</title>
        <authorList>
            <person name="Wu G."/>
            <person name="Miyauchi S."/>
            <person name="Morin E."/>
            <person name="Kuo A."/>
            <person name="Drula E."/>
            <person name="Varga T."/>
            <person name="Kohler A."/>
            <person name="Feng B."/>
            <person name="Cao Y."/>
            <person name="Lipzen A."/>
            <person name="Daum C."/>
            <person name="Hundley H."/>
            <person name="Pangilinan J."/>
            <person name="Johnson J."/>
            <person name="Barry K."/>
            <person name="LaButti K."/>
            <person name="Ng V."/>
            <person name="Ahrendt S."/>
            <person name="Min B."/>
            <person name="Choi I.G."/>
            <person name="Park H."/>
            <person name="Plett J.M."/>
            <person name="Magnuson J."/>
            <person name="Spatafora J.W."/>
            <person name="Nagy L.G."/>
            <person name="Henrissat B."/>
            <person name="Grigoriev I.V."/>
            <person name="Yang Z.L."/>
            <person name="Xu J."/>
            <person name="Martin F.M."/>
        </authorList>
    </citation>
    <scope>NUCLEOTIDE SEQUENCE</scope>
    <source>
        <strain evidence="1">KUC20120723A-06</strain>
    </source>
</reference>
<accession>A0ACB8C0W8</accession>
<comment type="caution">
    <text evidence="1">The sequence shown here is derived from an EMBL/GenBank/DDBJ whole genome shotgun (WGS) entry which is preliminary data.</text>
</comment>
<protein>
    <submittedName>
        <fullName evidence="1">Uncharacterized protein</fullName>
    </submittedName>
</protein>
<gene>
    <name evidence="1" type="ORF">BV22DRAFT_1052910</name>
</gene>
<sequence length="165" mass="18269">MADHQYVSRKAVDSSYRPKSYVMSPGLKRAREPFRLRNALTGLVLAGFGVGVWAYSISAVKQDDFSDVDEEARALQRTSSVAAVSTEQRDEKVAAEVTTVADVTPSPVEPKTKNSDIRKARGVIVPLLENRFPGLLDPTRKTLVWGAPPVDNIGKLRDPYKTERR</sequence>
<dbReference type="Proteomes" id="UP000790709">
    <property type="component" value="Unassembled WGS sequence"/>
</dbReference>